<gene>
    <name evidence="1" type="ORF">MML48_1g11981</name>
</gene>
<accession>A0ACB9TSV4</accession>
<dbReference type="Proteomes" id="UP001056778">
    <property type="component" value="Chromosome 1"/>
</dbReference>
<organism evidence="1 2">
    <name type="scientific">Holotrichia oblita</name>
    <name type="common">Chafer beetle</name>
    <dbReference type="NCBI Taxonomy" id="644536"/>
    <lineage>
        <taxon>Eukaryota</taxon>
        <taxon>Metazoa</taxon>
        <taxon>Ecdysozoa</taxon>
        <taxon>Arthropoda</taxon>
        <taxon>Hexapoda</taxon>
        <taxon>Insecta</taxon>
        <taxon>Pterygota</taxon>
        <taxon>Neoptera</taxon>
        <taxon>Endopterygota</taxon>
        <taxon>Coleoptera</taxon>
        <taxon>Polyphaga</taxon>
        <taxon>Scarabaeiformia</taxon>
        <taxon>Scarabaeidae</taxon>
        <taxon>Melolonthinae</taxon>
        <taxon>Holotrichia</taxon>
    </lineage>
</organism>
<dbReference type="EMBL" id="CM043015">
    <property type="protein sequence ID" value="KAI4469910.1"/>
    <property type="molecule type" value="Genomic_DNA"/>
</dbReference>
<name>A0ACB9TSV4_HOLOL</name>
<reference evidence="1" key="1">
    <citation type="submission" date="2022-04" db="EMBL/GenBank/DDBJ databases">
        <title>Chromosome-scale genome assembly of Holotrichia oblita Faldermann.</title>
        <authorList>
            <person name="Rongchong L."/>
        </authorList>
    </citation>
    <scope>NUCLEOTIDE SEQUENCE</scope>
    <source>
        <strain evidence="1">81SQS9</strain>
    </source>
</reference>
<proteinExistence type="predicted"/>
<protein>
    <submittedName>
        <fullName evidence="1">Ubiquitin-activating enzyme e1</fullName>
    </submittedName>
</protein>
<evidence type="ECO:0000313" key="2">
    <source>
        <dbReference type="Proteomes" id="UP001056778"/>
    </source>
</evidence>
<evidence type="ECO:0000313" key="1">
    <source>
        <dbReference type="EMBL" id="KAI4469910.1"/>
    </source>
</evidence>
<sequence>MATSSAIPYVLSDKVREAVANCKVLVVGAGGIGCEILKNLALSGFQNIEIIDLDTIDVSNLNRQFLFRKEHVGKPKAVVARETVLNYNPNLNIKAYHDSITTVEYGVNFYKNFNLVLNALDNRNARNHVNRMCLAADIPLIESGTSGYTGQVELIKKGLTQCYECQPKPPQRSFPGCTIRNTPSEPIHCIVWAKHLFNQLFGEDDPDQDVSPDTADPELAADAGKLALNEENETDGDVQRKSTNLWAKEIDYNPEKLFNKFFQDDIKYLLSMENLWKKRKPPKPLAWAEASSHEGDSNTIIENNLKAEDMQVWSLSKCSKVFASSISVLKSELSNKNFLVWDKDDKPGMDFVTACANIRAHIFSIDQKSRFEIKSIAGNIVPAIATTNAIVAGLAVLHAFRVLGEELEKCNTTYVRQKSSSAKTVLMTESVLIKANPNCYVCSEKPSVNVSVNVDNMTVKEFETEVLKKNLNMIAPDAMLDGKNLVVISSEEGETEINNNKKLSEIGIIDGSILKVDDFLQNYELTVYVTNYVPKDTTEPQFIVHGNTENLRPVEEMNGIVYSGGKESPNKQGEAASKTGDKMVTDDDEPVEVIEPQSSVDDPQEGSSVKRRKLNPTEEEDDDLIMLEDDDD</sequence>
<keyword evidence="2" id="KW-1185">Reference proteome</keyword>
<comment type="caution">
    <text evidence="1">The sequence shown here is derived from an EMBL/GenBank/DDBJ whole genome shotgun (WGS) entry which is preliminary data.</text>
</comment>